<gene>
    <name evidence="2" type="ORF">GCM10010170_025360</name>
</gene>
<keyword evidence="3" id="KW-1185">Reference proteome</keyword>
<reference evidence="2 3" key="1">
    <citation type="journal article" date="2019" name="Int. J. Syst. Evol. Microbiol.">
        <title>The Global Catalogue of Microorganisms (GCM) 10K type strain sequencing project: providing services to taxonomists for standard genome sequencing and annotation.</title>
        <authorList>
            <consortium name="The Broad Institute Genomics Platform"/>
            <consortium name="The Broad Institute Genome Sequencing Center for Infectious Disease"/>
            <person name="Wu L."/>
            <person name="Ma J."/>
        </authorList>
    </citation>
    <scope>NUCLEOTIDE SEQUENCE [LARGE SCALE GENOMIC DNA]</scope>
    <source>
        <strain evidence="2 3">JCM 3272</strain>
    </source>
</reference>
<keyword evidence="1" id="KW-0812">Transmembrane</keyword>
<comment type="caution">
    <text evidence="2">The sequence shown here is derived from an EMBL/GenBank/DDBJ whole genome shotgun (WGS) entry which is preliminary data.</text>
</comment>
<evidence type="ECO:0000256" key="1">
    <source>
        <dbReference type="SAM" id="Phobius"/>
    </source>
</evidence>
<sequence>MHDCADGGRQGRPCLGLAAARQITAVGVGYCARIRSILFIAVTVIAAGFVKAPIVATLAIVTDVGDLAL</sequence>
<evidence type="ECO:0000313" key="3">
    <source>
        <dbReference type="Proteomes" id="UP001501444"/>
    </source>
</evidence>
<evidence type="ECO:0000313" key="2">
    <source>
        <dbReference type="EMBL" id="GAA2341692.1"/>
    </source>
</evidence>
<dbReference type="Proteomes" id="UP001501444">
    <property type="component" value="Unassembled WGS sequence"/>
</dbReference>
<feature type="transmembrane region" description="Helical" evidence="1">
    <location>
        <begin position="37"/>
        <end position="61"/>
    </location>
</feature>
<name>A0ABN3G0L4_9ACTN</name>
<dbReference type="EMBL" id="BAAARV010000021">
    <property type="protein sequence ID" value="GAA2341692.1"/>
    <property type="molecule type" value="Genomic_DNA"/>
</dbReference>
<protein>
    <submittedName>
        <fullName evidence="2">Uncharacterized protein</fullName>
    </submittedName>
</protein>
<accession>A0ABN3G0L4</accession>
<organism evidence="2 3">
    <name type="scientific">Dactylosporangium salmoneum</name>
    <dbReference type="NCBI Taxonomy" id="53361"/>
    <lineage>
        <taxon>Bacteria</taxon>
        <taxon>Bacillati</taxon>
        <taxon>Actinomycetota</taxon>
        <taxon>Actinomycetes</taxon>
        <taxon>Micromonosporales</taxon>
        <taxon>Micromonosporaceae</taxon>
        <taxon>Dactylosporangium</taxon>
    </lineage>
</organism>
<keyword evidence="1" id="KW-0472">Membrane</keyword>
<keyword evidence="1" id="KW-1133">Transmembrane helix</keyword>
<proteinExistence type="predicted"/>